<dbReference type="GO" id="GO:0004526">
    <property type="term" value="F:ribonuclease P activity"/>
    <property type="evidence" value="ECO:0007669"/>
    <property type="project" value="UniProtKB-UniRule"/>
</dbReference>
<dbReference type="InterPro" id="IPR023539">
    <property type="entry name" value="RNase_P_comp-3_arc"/>
</dbReference>
<evidence type="ECO:0000256" key="3">
    <source>
        <dbReference type="ARBA" id="ARBA00022722"/>
    </source>
</evidence>
<evidence type="ECO:0000256" key="7">
    <source>
        <dbReference type="SAM" id="MobiDB-lite"/>
    </source>
</evidence>
<gene>
    <name evidence="6" type="primary">rnp3</name>
    <name evidence="8" type="ORF">EAF64_01250</name>
</gene>
<reference evidence="8 9" key="1">
    <citation type="submission" date="2019-01" db="EMBL/GenBank/DDBJ databases">
        <title>Halorientalis sp. F13-25 a new haloarchaeum isolated from hypersaline water.</title>
        <authorList>
            <person name="Ana D.-V."/>
            <person name="Cristina S.-P."/>
            <person name="Antonio V."/>
        </authorList>
    </citation>
    <scope>NUCLEOTIDE SEQUENCE [LARGE SCALE GENOMIC DNA]</scope>
    <source>
        <strain evidence="8 9">F13-25</strain>
    </source>
</reference>
<dbReference type="Pfam" id="PF01876">
    <property type="entry name" value="RNase_P_p30"/>
    <property type="match status" value="1"/>
</dbReference>
<protein>
    <recommendedName>
        <fullName evidence="6">Ribonuclease P protein component 3</fullName>
        <shortName evidence="6">RNase P component 3</shortName>
        <ecNumber evidence="6">3.1.26.5</ecNumber>
    </recommendedName>
    <alternativeName>
        <fullName evidence="6">Rpp30</fullName>
    </alternativeName>
</protein>
<name>A0A498KZS0_9EURY</name>
<dbReference type="GO" id="GO:0030677">
    <property type="term" value="C:ribonuclease P complex"/>
    <property type="evidence" value="ECO:0007669"/>
    <property type="project" value="UniProtKB-UniRule"/>
</dbReference>
<dbReference type="GO" id="GO:0001682">
    <property type="term" value="P:tRNA 5'-leader removal"/>
    <property type="evidence" value="ECO:0007669"/>
    <property type="project" value="UniProtKB-UniRule"/>
</dbReference>
<keyword evidence="5 6" id="KW-0378">Hydrolase</keyword>
<comment type="caution">
    <text evidence="8">The sequence shown here is derived from an EMBL/GenBank/DDBJ whole genome shotgun (WGS) entry which is preliminary data.</text>
</comment>
<keyword evidence="4 6" id="KW-0255">Endonuclease</keyword>
<feature type="compositionally biased region" description="Acidic residues" evidence="7">
    <location>
        <begin position="231"/>
        <end position="242"/>
    </location>
</feature>
<dbReference type="EC" id="3.1.26.5" evidence="6"/>
<dbReference type="InterPro" id="IPR016195">
    <property type="entry name" value="Pol/histidinol_Pase-like"/>
</dbReference>
<comment type="similarity">
    <text evidence="6">Belongs to the eukaryotic/archaeal RNase P protein component 3 family.</text>
</comment>
<keyword evidence="1 6" id="KW-0963">Cytoplasm</keyword>
<accession>A0A498KZS0</accession>
<sequence>MYESVHARPDGESTLARQALTAAEYGYSGVVVRNHGDRPCEADYDEIAETYGIDVVDGVEVRADDPSRASGFVGSYREEKTVVSVHGGDTRLNRFAVEQAAVDVLAHPMDGGDFNHVLAKEAARNGVRVEFSLARVLREQGGTRVRAIQDLRKLRELVETYDVPYVVSVDPTTHLHLRAPRDLRAVGEVIGFSDEQIAQGLREWGRVAERNRERQSDRYVEPGVRLGAYEPGDENDQPSDTE</sequence>
<keyword evidence="9" id="KW-1185">Reference proteome</keyword>
<comment type="function">
    <text evidence="6">Part of ribonuclease P, a protein complex that generates mature tRNA molecules by cleaving their 5'-ends.</text>
</comment>
<comment type="subunit">
    <text evidence="6">Consists of a catalytic RNA component and at least 4-5 protein subunits.</text>
</comment>
<feature type="compositionally biased region" description="Basic and acidic residues" evidence="7">
    <location>
        <begin position="211"/>
        <end position="220"/>
    </location>
</feature>
<keyword evidence="3 6" id="KW-0540">Nuclease</keyword>
<dbReference type="RefSeq" id="WP_129067163.1">
    <property type="nucleotide sequence ID" value="NZ_RDFA01000001.1"/>
</dbReference>
<comment type="catalytic activity">
    <reaction evidence="6">
        <text>Endonucleolytic cleavage of RNA, removing 5'-extranucleotides from tRNA precursor.</text>
        <dbReference type="EC" id="3.1.26.5"/>
    </reaction>
</comment>
<dbReference type="EMBL" id="RDFA01000001">
    <property type="protein sequence ID" value="RXK51297.1"/>
    <property type="molecule type" value="Genomic_DNA"/>
</dbReference>
<evidence type="ECO:0000256" key="1">
    <source>
        <dbReference type="ARBA" id="ARBA00022490"/>
    </source>
</evidence>
<proteinExistence type="inferred from homology"/>
<evidence type="ECO:0000313" key="9">
    <source>
        <dbReference type="Proteomes" id="UP000289691"/>
    </source>
</evidence>
<dbReference type="GO" id="GO:0005737">
    <property type="term" value="C:cytoplasm"/>
    <property type="evidence" value="ECO:0007669"/>
    <property type="project" value="UniProtKB-SubCell"/>
</dbReference>
<dbReference type="Gene3D" id="3.20.20.140">
    <property type="entry name" value="Metal-dependent hydrolases"/>
    <property type="match status" value="1"/>
</dbReference>
<evidence type="ECO:0000256" key="2">
    <source>
        <dbReference type="ARBA" id="ARBA00022694"/>
    </source>
</evidence>
<evidence type="ECO:0000256" key="4">
    <source>
        <dbReference type="ARBA" id="ARBA00022759"/>
    </source>
</evidence>
<dbReference type="AlphaFoldDB" id="A0A498KZS0"/>
<feature type="region of interest" description="Disordered" evidence="7">
    <location>
        <begin position="211"/>
        <end position="242"/>
    </location>
</feature>
<comment type="subcellular location">
    <subcellularLocation>
        <location evidence="6">Cytoplasm</location>
    </subcellularLocation>
</comment>
<dbReference type="Proteomes" id="UP000289691">
    <property type="component" value="Unassembled WGS sequence"/>
</dbReference>
<dbReference type="OrthoDB" id="85765at2157"/>
<dbReference type="HAMAP" id="MF_00756">
    <property type="entry name" value="RNase_P_3"/>
    <property type="match status" value="1"/>
</dbReference>
<evidence type="ECO:0000256" key="5">
    <source>
        <dbReference type="ARBA" id="ARBA00022801"/>
    </source>
</evidence>
<organism evidence="8 9">
    <name type="scientific">Halorientalis pallida</name>
    <dbReference type="NCBI Taxonomy" id="2479928"/>
    <lineage>
        <taxon>Archaea</taxon>
        <taxon>Methanobacteriati</taxon>
        <taxon>Methanobacteriota</taxon>
        <taxon>Stenosarchaea group</taxon>
        <taxon>Halobacteria</taxon>
        <taxon>Halobacteriales</taxon>
        <taxon>Haloarculaceae</taxon>
        <taxon>Halorientalis</taxon>
    </lineage>
</organism>
<keyword evidence="2 6" id="KW-0819">tRNA processing</keyword>
<evidence type="ECO:0000313" key="8">
    <source>
        <dbReference type="EMBL" id="RXK51297.1"/>
    </source>
</evidence>
<evidence type="ECO:0000256" key="6">
    <source>
        <dbReference type="HAMAP-Rule" id="MF_00756"/>
    </source>
</evidence>
<dbReference type="InterPro" id="IPR002738">
    <property type="entry name" value="RNase_P_p30"/>
</dbReference>
<dbReference type="SUPFAM" id="SSF89550">
    <property type="entry name" value="PHP domain-like"/>
    <property type="match status" value="1"/>
</dbReference>